<reference evidence="2 3" key="1">
    <citation type="submission" date="2023-11" db="EMBL/GenBank/DDBJ databases">
        <authorList>
            <person name="Hedman E."/>
            <person name="Englund M."/>
            <person name="Stromberg M."/>
            <person name="Nyberg Akerstrom W."/>
            <person name="Nylinder S."/>
            <person name="Jareborg N."/>
            <person name="Kallberg Y."/>
            <person name="Kronander E."/>
        </authorList>
    </citation>
    <scope>NUCLEOTIDE SEQUENCE [LARGE SCALE GENOMIC DNA]</scope>
</reference>
<keyword evidence="3" id="KW-1185">Reference proteome</keyword>
<evidence type="ECO:0000259" key="1">
    <source>
        <dbReference type="Pfam" id="PF10545"/>
    </source>
</evidence>
<evidence type="ECO:0000313" key="3">
    <source>
        <dbReference type="Proteomes" id="UP001314205"/>
    </source>
</evidence>
<feature type="domain" description="MADF" evidence="1">
    <location>
        <begin position="27"/>
        <end position="61"/>
    </location>
</feature>
<organism evidence="2 3">
    <name type="scientific">Parnassius mnemosyne</name>
    <name type="common">clouded apollo</name>
    <dbReference type="NCBI Taxonomy" id="213953"/>
    <lineage>
        <taxon>Eukaryota</taxon>
        <taxon>Metazoa</taxon>
        <taxon>Ecdysozoa</taxon>
        <taxon>Arthropoda</taxon>
        <taxon>Hexapoda</taxon>
        <taxon>Insecta</taxon>
        <taxon>Pterygota</taxon>
        <taxon>Neoptera</taxon>
        <taxon>Endopterygota</taxon>
        <taxon>Lepidoptera</taxon>
        <taxon>Glossata</taxon>
        <taxon>Ditrysia</taxon>
        <taxon>Papilionoidea</taxon>
        <taxon>Papilionidae</taxon>
        <taxon>Parnassiinae</taxon>
        <taxon>Parnassini</taxon>
        <taxon>Parnassius</taxon>
        <taxon>Driopa</taxon>
    </lineage>
</organism>
<name>A0AAV1KE84_9NEOP</name>
<sequence length="126" mass="14546">MASEAKELSSGSCGSMSTEKEVLLQIIDLYREMPYLYNKNDKNYLNKAMREEGFKVLLNIYKYNEKYSLTQHFLIFLFLISIVPTTAKASPIFCCFDKYGAIDQTCNPVDTSFTNVLRHDLEFNLV</sequence>
<evidence type="ECO:0000313" key="2">
    <source>
        <dbReference type="EMBL" id="CAK1580207.1"/>
    </source>
</evidence>
<proteinExistence type="predicted"/>
<comment type="caution">
    <text evidence="2">The sequence shown here is derived from an EMBL/GenBank/DDBJ whole genome shotgun (WGS) entry which is preliminary data.</text>
</comment>
<dbReference type="Pfam" id="PF10545">
    <property type="entry name" value="MADF_DNA_bdg"/>
    <property type="match status" value="1"/>
</dbReference>
<protein>
    <recommendedName>
        <fullName evidence="1">MADF domain-containing protein</fullName>
    </recommendedName>
</protein>
<dbReference type="EMBL" id="CAVLGL010000013">
    <property type="protein sequence ID" value="CAK1580207.1"/>
    <property type="molecule type" value="Genomic_DNA"/>
</dbReference>
<dbReference type="Proteomes" id="UP001314205">
    <property type="component" value="Unassembled WGS sequence"/>
</dbReference>
<dbReference type="AlphaFoldDB" id="A0AAV1KE84"/>
<gene>
    <name evidence="2" type="ORF">PARMNEM_LOCUS2041</name>
</gene>
<accession>A0AAV1KE84</accession>
<dbReference type="InterPro" id="IPR006578">
    <property type="entry name" value="MADF-dom"/>
</dbReference>